<dbReference type="InterPro" id="IPR011004">
    <property type="entry name" value="Trimer_LpxA-like_sf"/>
</dbReference>
<dbReference type="PANTHER" id="PTHR43300:SF11">
    <property type="entry name" value="ACETYLTRANSFERASE RV3034C-RELATED"/>
    <property type="match status" value="1"/>
</dbReference>
<sequence length="208" mass="22328">MDSTSTIAKSALIGGGVEYSDPVHIGPQVIIQSGTVGRYCFVNNNTCLFGTVHVGQFVSFGRACQVGGSEHSLSNLTTSFFRGSRGWFPDDHYAQTAALCEIESPDRARGTITTIGNDVWVGGGAIILRGVTIGDGAVVGAGAVVTKDVPPYAIIGGNPAKVIRYRFDERTISSLLRLKWWDRPIEQIAVLPFEDVQLCIRELENLAA</sequence>
<reference evidence="6" key="1">
    <citation type="submission" date="2015-07" db="EMBL/GenBank/DDBJ databases">
        <authorList>
            <person name="Rodrigo-Torres Lidia"/>
            <person name="Arahal R.David."/>
        </authorList>
    </citation>
    <scope>NUCLEOTIDE SEQUENCE [LARGE SCALE GENOMIC DNA]</scope>
    <source>
        <strain evidence="6">CECT 4801</strain>
    </source>
</reference>
<evidence type="ECO:0000313" key="5">
    <source>
        <dbReference type="EMBL" id="CTQ42696.1"/>
    </source>
</evidence>
<dbReference type="InterPro" id="IPR018357">
    <property type="entry name" value="Hexapep_transf_CS"/>
</dbReference>
<dbReference type="InterPro" id="IPR050179">
    <property type="entry name" value="Trans_hexapeptide_repeat"/>
</dbReference>
<evidence type="ECO:0000256" key="1">
    <source>
        <dbReference type="ARBA" id="ARBA00007274"/>
    </source>
</evidence>
<dbReference type="Pfam" id="PF00132">
    <property type="entry name" value="Hexapep"/>
    <property type="match status" value="1"/>
</dbReference>
<proteinExistence type="inferred from homology"/>
<dbReference type="RefSeq" id="WP_055654732.1">
    <property type="nucleotide sequence ID" value="NZ_CXST01000001.1"/>
</dbReference>
<dbReference type="GO" id="GO:0016746">
    <property type="term" value="F:acyltransferase activity"/>
    <property type="evidence" value="ECO:0007669"/>
    <property type="project" value="UniProtKB-KW"/>
</dbReference>
<dbReference type="EMBL" id="CXST01000001">
    <property type="protein sequence ID" value="CTQ42696.1"/>
    <property type="molecule type" value="Genomic_DNA"/>
</dbReference>
<organism evidence="5 6">
    <name type="scientific">Roseibium aggregatum</name>
    <dbReference type="NCBI Taxonomy" id="187304"/>
    <lineage>
        <taxon>Bacteria</taxon>
        <taxon>Pseudomonadati</taxon>
        <taxon>Pseudomonadota</taxon>
        <taxon>Alphaproteobacteria</taxon>
        <taxon>Hyphomicrobiales</taxon>
        <taxon>Stappiaceae</taxon>
        <taxon>Roseibium</taxon>
    </lineage>
</organism>
<dbReference type="PROSITE" id="PS00101">
    <property type="entry name" value="HEXAPEP_TRANSFERASES"/>
    <property type="match status" value="1"/>
</dbReference>
<dbReference type="SUPFAM" id="SSF51161">
    <property type="entry name" value="Trimeric LpxA-like enzymes"/>
    <property type="match status" value="1"/>
</dbReference>
<gene>
    <name evidence="5" type="primary">vatD_1</name>
    <name evidence="5" type="ORF">LAL4801_01132</name>
</gene>
<dbReference type="Gene3D" id="2.160.10.10">
    <property type="entry name" value="Hexapeptide repeat proteins"/>
    <property type="match status" value="1"/>
</dbReference>
<evidence type="ECO:0000313" key="6">
    <source>
        <dbReference type="Proteomes" id="UP000048926"/>
    </source>
</evidence>
<keyword evidence="2 5" id="KW-0808">Transferase</keyword>
<evidence type="ECO:0000256" key="3">
    <source>
        <dbReference type="ARBA" id="ARBA00022737"/>
    </source>
</evidence>
<dbReference type="Proteomes" id="UP000048926">
    <property type="component" value="Unassembled WGS sequence"/>
</dbReference>
<dbReference type="InterPro" id="IPR001451">
    <property type="entry name" value="Hexapep"/>
</dbReference>
<dbReference type="EC" id="2.3.1.-" evidence="5"/>
<evidence type="ECO:0000256" key="2">
    <source>
        <dbReference type="ARBA" id="ARBA00022679"/>
    </source>
</evidence>
<accession>A0A0M6Y0C6</accession>
<comment type="similarity">
    <text evidence="1">Belongs to the transferase hexapeptide repeat family.</text>
</comment>
<keyword evidence="4 5" id="KW-0012">Acyltransferase</keyword>
<evidence type="ECO:0000256" key="4">
    <source>
        <dbReference type="ARBA" id="ARBA00023315"/>
    </source>
</evidence>
<keyword evidence="3" id="KW-0677">Repeat</keyword>
<keyword evidence="6" id="KW-1185">Reference proteome</keyword>
<dbReference type="CDD" id="cd03349">
    <property type="entry name" value="LbH_XAT"/>
    <property type="match status" value="1"/>
</dbReference>
<dbReference type="PANTHER" id="PTHR43300">
    <property type="entry name" value="ACETYLTRANSFERASE"/>
    <property type="match status" value="1"/>
</dbReference>
<dbReference type="AlphaFoldDB" id="A0A0M6Y0C6"/>
<name>A0A0M6Y0C6_9HYPH</name>
<protein>
    <submittedName>
        <fullName evidence="5">Streptogramin A acetyltransferase</fullName>
        <ecNumber evidence="5">2.3.1.-</ecNumber>
    </submittedName>
</protein>